<evidence type="ECO:0000313" key="3">
    <source>
        <dbReference type="Proteomes" id="UP000270021"/>
    </source>
</evidence>
<dbReference type="Proteomes" id="UP000270021">
    <property type="component" value="Chromosome"/>
</dbReference>
<organism evidence="2 3">
    <name type="scientific">Flaviflexus salsibiostraticola</name>
    <dbReference type="NCBI Taxonomy" id="1282737"/>
    <lineage>
        <taxon>Bacteria</taxon>
        <taxon>Bacillati</taxon>
        <taxon>Actinomycetota</taxon>
        <taxon>Actinomycetes</taxon>
        <taxon>Actinomycetales</taxon>
        <taxon>Actinomycetaceae</taxon>
        <taxon>Flaviflexus</taxon>
    </lineage>
</organism>
<dbReference type="OrthoDB" id="3733464at2"/>
<dbReference type="SUPFAM" id="SSF159659">
    <property type="entry name" value="Cgl1923-like"/>
    <property type="match status" value="1"/>
</dbReference>
<evidence type="ECO:0000256" key="1">
    <source>
        <dbReference type="SAM" id="MobiDB-lite"/>
    </source>
</evidence>
<proteinExistence type="predicted"/>
<accession>A0A3S8Z628</accession>
<gene>
    <name evidence="2" type="ORF">EJO69_00445</name>
</gene>
<evidence type="ECO:0000313" key="2">
    <source>
        <dbReference type="EMBL" id="AZN28935.1"/>
    </source>
</evidence>
<reference evidence="2 3" key="1">
    <citation type="submission" date="2018-12" db="EMBL/GenBank/DDBJ databases">
        <title>Complete genome sequence of Flaviflexus salsibiostraticola KCTC 33148.</title>
        <authorList>
            <person name="Bae J.-W."/>
        </authorList>
    </citation>
    <scope>NUCLEOTIDE SEQUENCE [LARGE SCALE GENOMIC DNA]</scope>
    <source>
        <strain evidence="2 3">KCTC 33148</strain>
    </source>
</reference>
<feature type="compositionally biased region" description="Basic residues" evidence="1">
    <location>
        <begin position="314"/>
        <end position="326"/>
    </location>
</feature>
<dbReference type="KEGG" id="fsl:EJO69_00445"/>
<sequence>MRHTIIQERQLVVIIERRWSMTDLLEFTSDPDEAPQQISTLICAVGGGPFDAGGIAGSIAQSFGEGELIASFDPDLIFDFRSERPMITFENGAMTRMVDPRLDVFVVEDIEGEKLLILRGNEPDLRWHSLAEGVLQLATQFGVEKFYAIGGLPSGIPHTRPVDLLIRGYRRTHPEQDATYIQSVNFSEFLVYTLGTSGIDTSSVLARVPFYLVNGVYAAAAGAVATFVADDSGLALPVGDLERVAQTESDQIEAVYGEQEDFRSLVASLEDDYDTEGPNSGFILPNDELPEIPTADEIGEAAEKYLARRTDRPQRKRGRHARRPEE</sequence>
<keyword evidence="3" id="KW-1185">Reference proteome</keyword>
<feature type="region of interest" description="Disordered" evidence="1">
    <location>
        <begin position="306"/>
        <end position="326"/>
    </location>
</feature>
<dbReference type="InterPro" id="IPR038389">
    <property type="entry name" value="PSMG2_sf"/>
</dbReference>
<dbReference type="Gene3D" id="3.40.50.10900">
    <property type="entry name" value="PAC-like subunit"/>
    <property type="match status" value="1"/>
</dbReference>
<dbReference type="AlphaFoldDB" id="A0A3S8Z628"/>
<protein>
    <submittedName>
        <fullName evidence="2">PAC2 family protein</fullName>
    </submittedName>
</protein>
<dbReference type="InterPro" id="IPR019151">
    <property type="entry name" value="Proteasome_assmbl_chaperone_2"/>
</dbReference>
<name>A0A3S8Z628_9ACTO</name>
<dbReference type="EMBL" id="CP034438">
    <property type="protein sequence ID" value="AZN28935.1"/>
    <property type="molecule type" value="Genomic_DNA"/>
</dbReference>
<dbReference type="Pfam" id="PF09754">
    <property type="entry name" value="PAC2"/>
    <property type="match status" value="1"/>
</dbReference>